<dbReference type="EMBL" id="CAKOGP040001870">
    <property type="protein sequence ID" value="CAJ1954939.1"/>
    <property type="molecule type" value="Genomic_DNA"/>
</dbReference>
<organism evidence="4 5">
    <name type="scientific">Cylindrotheca closterium</name>
    <dbReference type="NCBI Taxonomy" id="2856"/>
    <lineage>
        <taxon>Eukaryota</taxon>
        <taxon>Sar</taxon>
        <taxon>Stramenopiles</taxon>
        <taxon>Ochrophyta</taxon>
        <taxon>Bacillariophyta</taxon>
        <taxon>Bacillariophyceae</taxon>
        <taxon>Bacillariophycidae</taxon>
        <taxon>Bacillariales</taxon>
        <taxon>Bacillariaceae</taxon>
        <taxon>Cylindrotheca</taxon>
    </lineage>
</organism>
<evidence type="ECO:0000259" key="3">
    <source>
        <dbReference type="Pfam" id="PF05368"/>
    </source>
</evidence>
<name>A0AAD2FWH6_9STRA</name>
<evidence type="ECO:0000256" key="2">
    <source>
        <dbReference type="ARBA" id="ARBA00022857"/>
    </source>
</evidence>
<dbReference type="InterPro" id="IPR051164">
    <property type="entry name" value="NmrA-like_oxidored"/>
</dbReference>
<reference evidence="4" key="1">
    <citation type="submission" date="2023-08" db="EMBL/GenBank/DDBJ databases">
        <authorList>
            <person name="Audoor S."/>
            <person name="Bilcke G."/>
        </authorList>
    </citation>
    <scope>NUCLEOTIDE SEQUENCE</scope>
</reference>
<feature type="domain" description="NmrA-like" evidence="3">
    <location>
        <begin position="2"/>
        <end position="275"/>
    </location>
</feature>
<comment type="caution">
    <text evidence="4">The sequence shown here is derived from an EMBL/GenBank/DDBJ whole genome shotgun (WGS) entry which is preliminary data.</text>
</comment>
<gene>
    <name evidence="4" type="ORF">CYCCA115_LOCUS15511</name>
</gene>
<dbReference type="Gene3D" id="3.40.50.720">
    <property type="entry name" value="NAD(P)-binding Rossmann-like Domain"/>
    <property type="match status" value="1"/>
</dbReference>
<sequence length="383" mass="42165">MMTKNILITLPNTRQGQGICNAFLQEDDDSFKLFGTVSSSSSSSSSTHESIMLKQKGITPIKCEIGNPESFENALKESQASVVVLITGDEFGPRNNISNNKLTTTLAKKSQEDCEFENAKILIDTCTEHQDQIDHLFFISLFACDEVPDSLTSYKAKHHIERYLWQQMSVNMGCFHYDIIRSGVLFEIMDGGRPMNSLSRPGKLMSAFAPKVKIPYVSSLDVGKAVIAMLNDPDTWGSGQILHAVSSIASGRDCAMALSTVSGGETCKYQQVPTMFLWLAGFGAFAKYFNQFASTHASKRQKEWHKEFLEVVPDTVTLRTFFSGIGQWSNGTNKFGTPPPTGADSGLQKLVRPFQTLKIADEGAEPQVNDVGVPTDYAVIRTP</sequence>
<proteinExistence type="inferred from homology"/>
<protein>
    <recommendedName>
        <fullName evidence="3">NmrA-like domain-containing protein</fullName>
    </recommendedName>
</protein>
<dbReference type="InterPro" id="IPR036291">
    <property type="entry name" value="NAD(P)-bd_dom_sf"/>
</dbReference>
<dbReference type="Proteomes" id="UP001295423">
    <property type="component" value="Unassembled WGS sequence"/>
</dbReference>
<dbReference type="GO" id="GO:0005634">
    <property type="term" value="C:nucleus"/>
    <property type="evidence" value="ECO:0007669"/>
    <property type="project" value="TreeGrafter"/>
</dbReference>
<dbReference type="PANTHER" id="PTHR42748:SF7">
    <property type="entry name" value="NMRA LIKE REDOX SENSOR 1-RELATED"/>
    <property type="match status" value="1"/>
</dbReference>
<dbReference type="AlphaFoldDB" id="A0AAD2FWH6"/>
<dbReference type="PANTHER" id="PTHR42748">
    <property type="entry name" value="NITROGEN METABOLITE REPRESSION PROTEIN NMRA FAMILY MEMBER"/>
    <property type="match status" value="1"/>
</dbReference>
<comment type="similarity">
    <text evidence="1">Belongs to the NmrA-type oxidoreductase family.</text>
</comment>
<dbReference type="InterPro" id="IPR008030">
    <property type="entry name" value="NmrA-like"/>
</dbReference>
<dbReference type="Pfam" id="PF05368">
    <property type="entry name" value="NmrA"/>
    <property type="match status" value="1"/>
</dbReference>
<evidence type="ECO:0000313" key="5">
    <source>
        <dbReference type="Proteomes" id="UP001295423"/>
    </source>
</evidence>
<accession>A0AAD2FWH6</accession>
<evidence type="ECO:0000313" key="4">
    <source>
        <dbReference type="EMBL" id="CAJ1954939.1"/>
    </source>
</evidence>
<keyword evidence="2" id="KW-0521">NADP</keyword>
<evidence type="ECO:0000256" key="1">
    <source>
        <dbReference type="ARBA" id="ARBA00006328"/>
    </source>
</evidence>
<keyword evidence="5" id="KW-1185">Reference proteome</keyword>
<dbReference type="SUPFAM" id="SSF51735">
    <property type="entry name" value="NAD(P)-binding Rossmann-fold domains"/>
    <property type="match status" value="1"/>
</dbReference>